<protein>
    <recommendedName>
        <fullName evidence="1">[acyl-carrier-protein] S-malonyltransferase</fullName>
        <ecNumber evidence="1">2.3.1.39</ecNumber>
    </recommendedName>
</protein>
<organism evidence="7 8">
    <name type="scientific">Nocardia africana</name>
    <dbReference type="NCBI Taxonomy" id="134964"/>
    <lineage>
        <taxon>Bacteria</taxon>
        <taxon>Bacillati</taxon>
        <taxon>Actinomycetota</taxon>
        <taxon>Actinomycetes</taxon>
        <taxon>Mycobacteriales</taxon>
        <taxon>Nocardiaceae</taxon>
        <taxon>Nocardia</taxon>
    </lineage>
</organism>
<dbReference type="InterPro" id="IPR050858">
    <property type="entry name" value="Mal-CoA-ACP_Trans/PKS_FabD"/>
</dbReference>
<dbReference type="EMBL" id="UGRU01000001">
    <property type="protein sequence ID" value="SUA45724.1"/>
    <property type="molecule type" value="Genomic_DNA"/>
</dbReference>
<dbReference type="GO" id="GO:0006633">
    <property type="term" value="P:fatty acid biosynthetic process"/>
    <property type="evidence" value="ECO:0007669"/>
    <property type="project" value="TreeGrafter"/>
</dbReference>
<dbReference type="RefSeq" id="WP_062963676.1">
    <property type="nucleotide sequence ID" value="NZ_JAJFOE010000001.1"/>
</dbReference>
<proteinExistence type="predicted"/>
<dbReference type="SMART" id="SM00827">
    <property type="entry name" value="PKS_AT"/>
    <property type="match status" value="1"/>
</dbReference>
<name>A0A378WZ94_9NOCA</name>
<accession>A0A378WZ94</accession>
<dbReference type="PANTHER" id="PTHR42681:SF1">
    <property type="entry name" value="MALONYL-COA-ACYL CARRIER PROTEIN TRANSACYLASE, MITOCHONDRIAL"/>
    <property type="match status" value="1"/>
</dbReference>
<evidence type="ECO:0000256" key="4">
    <source>
        <dbReference type="ARBA" id="ARBA00048462"/>
    </source>
</evidence>
<dbReference type="SUPFAM" id="SSF52151">
    <property type="entry name" value="FabD/lysophospholipase-like"/>
    <property type="match status" value="1"/>
</dbReference>
<evidence type="ECO:0000256" key="3">
    <source>
        <dbReference type="ARBA" id="ARBA00023315"/>
    </source>
</evidence>
<dbReference type="PANTHER" id="PTHR42681">
    <property type="entry name" value="MALONYL-COA-ACYL CARRIER PROTEIN TRANSACYLASE, MITOCHONDRIAL"/>
    <property type="match status" value="1"/>
</dbReference>
<dbReference type="OrthoDB" id="4286171at2"/>
<comment type="catalytic activity">
    <reaction evidence="4">
        <text>holo-[ACP] + malonyl-CoA = malonyl-[ACP] + CoA</text>
        <dbReference type="Rhea" id="RHEA:41792"/>
        <dbReference type="Rhea" id="RHEA-COMP:9623"/>
        <dbReference type="Rhea" id="RHEA-COMP:9685"/>
        <dbReference type="ChEBI" id="CHEBI:57287"/>
        <dbReference type="ChEBI" id="CHEBI:57384"/>
        <dbReference type="ChEBI" id="CHEBI:64479"/>
        <dbReference type="ChEBI" id="CHEBI:78449"/>
        <dbReference type="EC" id="2.3.1.39"/>
    </reaction>
</comment>
<feature type="region of interest" description="Disordered" evidence="5">
    <location>
        <begin position="300"/>
        <end position="334"/>
    </location>
</feature>
<dbReference type="SUPFAM" id="SSF55048">
    <property type="entry name" value="Probable ACP-binding domain of malonyl-CoA ACP transacylase"/>
    <property type="match status" value="1"/>
</dbReference>
<dbReference type="InterPro" id="IPR016035">
    <property type="entry name" value="Acyl_Trfase/lysoPLipase"/>
</dbReference>
<dbReference type="GO" id="GO:0004314">
    <property type="term" value="F:[acyl-carrier-protein] S-malonyltransferase activity"/>
    <property type="evidence" value="ECO:0007669"/>
    <property type="project" value="UniProtKB-EC"/>
</dbReference>
<dbReference type="Proteomes" id="UP000255082">
    <property type="component" value="Unassembled WGS sequence"/>
</dbReference>
<dbReference type="InterPro" id="IPR014043">
    <property type="entry name" value="Acyl_transferase_dom"/>
</dbReference>
<dbReference type="Gene3D" id="3.40.366.10">
    <property type="entry name" value="Malonyl-Coenzyme A Acyl Carrier Protein, domain 2"/>
    <property type="match status" value="1"/>
</dbReference>
<evidence type="ECO:0000313" key="8">
    <source>
        <dbReference type="Proteomes" id="UP000255082"/>
    </source>
</evidence>
<evidence type="ECO:0000313" key="7">
    <source>
        <dbReference type="EMBL" id="SUA45724.1"/>
    </source>
</evidence>
<evidence type="ECO:0000256" key="2">
    <source>
        <dbReference type="ARBA" id="ARBA00022679"/>
    </source>
</evidence>
<reference evidence="7 8" key="1">
    <citation type="submission" date="2018-06" db="EMBL/GenBank/DDBJ databases">
        <authorList>
            <consortium name="Pathogen Informatics"/>
            <person name="Doyle S."/>
        </authorList>
    </citation>
    <scope>NUCLEOTIDE SEQUENCE [LARGE SCALE GENOMIC DNA]</scope>
    <source>
        <strain evidence="7 8">NCTC13184</strain>
    </source>
</reference>
<dbReference type="AlphaFoldDB" id="A0A378WZ94"/>
<feature type="domain" description="Malonyl-CoA:ACP transacylase (MAT)" evidence="6">
    <location>
        <begin position="6"/>
        <end position="306"/>
    </location>
</feature>
<feature type="compositionally biased region" description="Low complexity" evidence="5">
    <location>
        <begin position="304"/>
        <end position="318"/>
    </location>
</feature>
<dbReference type="InterPro" id="IPR001227">
    <property type="entry name" value="Ac_transferase_dom_sf"/>
</dbReference>
<evidence type="ECO:0000256" key="1">
    <source>
        <dbReference type="ARBA" id="ARBA00013258"/>
    </source>
</evidence>
<gene>
    <name evidence="7" type="primary">eryA_2</name>
    <name evidence="7" type="ORF">NCTC13184_04248</name>
</gene>
<sequence>MRSACVFPGQGAYLEDTFLVWADRWPQIGRTFREIDDGIASLGGAATVPMLLGGDPPSLNDLLADDPDVLQLALFGTAVAAYRIVASTRLRPDVLIGHSFGEIAALVAAGVFTVGQGARIVHIRSRCLRAAAGTGGMLVLRTEPRGAQALVDSIEVAELVVAVENGPRQTVVAGPAEALRTAEQTARANGVPAARISSPYPFHSPLLEPVAAEFTRRLRAELATTGRCLRPVYSPIMQRFYTDDDDFAAILARHLVLPVRFTGGLRYLGDRGVRTFIECGARDALTGIVRATLPGINASPTIVRGGRPASAGPAAPADRQGESSRPSSAARTPI</sequence>
<keyword evidence="2 7" id="KW-0808">Transferase</keyword>
<dbReference type="InterPro" id="IPR016036">
    <property type="entry name" value="Malonyl_transacylase_ACP-bd"/>
</dbReference>
<evidence type="ECO:0000256" key="5">
    <source>
        <dbReference type="SAM" id="MobiDB-lite"/>
    </source>
</evidence>
<dbReference type="EC" id="2.3.1.39" evidence="1"/>
<keyword evidence="3 7" id="KW-0012">Acyltransferase</keyword>
<dbReference type="GO" id="GO:0005829">
    <property type="term" value="C:cytosol"/>
    <property type="evidence" value="ECO:0007669"/>
    <property type="project" value="TreeGrafter"/>
</dbReference>
<dbReference type="Pfam" id="PF00698">
    <property type="entry name" value="Acyl_transf_1"/>
    <property type="match status" value="1"/>
</dbReference>
<evidence type="ECO:0000259" key="6">
    <source>
        <dbReference type="SMART" id="SM00827"/>
    </source>
</evidence>
<feature type="compositionally biased region" description="Polar residues" evidence="5">
    <location>
        <begin position="323"/>
        <end position="334"/>
    </location>
</feature>